<dbReference type="STRING" id="401562.NS365_04445"/>
<organism evidence="1 2">
    <name type="scientific">Aureimonas ureilytica</name>
    <dbReference type="NCBI Taxonomy" id="401562"/>
    <lineage>
        <taxon>Bacteria</taxon>
        <taxon>Pseudomonadati</taxon>
        <taxon>Pseudomonadota</taxon>
        <taxon>Alphaproteobacteria</taxon>
        <taxon>Hyphomicrobiales</taxon>
        <taxon>Aurantimonadaceae</taxon>
        <taxon>Aureimonas</taxon>
    </lineage>
</organism>
<comment type="caution">
    <text evidence="1">The sequence shown here is derived from an EMBL/GenBank/DDBJ whole genome shotgun (WGS) entry which is preliminary data.</text>
</comment>
<reference evidence="1 2" key="1">
    <citation type="journal article" date="2016" name="Front. Microbiol.">
        <title>Genomic Resource of Rice Seed Associated Bacteria.</title>
        <authorList>
            <person name="Midha S."/>
            <person name="Bansal K."/>
            <person name="Sharma S."/>
            <person name="Kumar N."/>
            <person name="Patil P.P."/>
            <person name="Chaudhry V."/>
            <person name="Patil P.B."/>
        </authorList>
    </citation>
    <scope>NUCLEOTIDE SEQUENCE [LARGE SCALE GENOMIC DNA]</scope>
    <source>
        <strain evidence="1 2">NS226</strain>
    </source>
</reference>
<dbReference type="AlphaFoldDB" id="A0A175R6N2"/>
<accession>A0A175R6N2</accession>
<dbReference type="OrthoDB" id="894286at2"/>
<evidence type="ECO:0000313" key="2">
    <source>
        <dbReference type="Proteomes" id="UP000078272"/>
    </source>
</evidence>
<evidence type="ECO:0000313" key="1">
    <source>
        <dbReference type="EMBL" id="KTQ94977.1"/>
    </source>
</evidence>
<dbReference type="RefSeq" id="WP_058635452.1">
    <property type="nucleotide sequence ID" value="NZ_LDPZ01000026.1"/>
</dbReference>
<proteinExistence type="predicted"/>
<gene>
    <name evidence="1" type="ORF">NS226_13685</name>
</gene>
<dbReference type="EMBL" id="LDPZ01000026">
    <property type="protein sequence ID" value="KTQ94977.1"/>
    <property type="molecule type" value="Genomic_DNA"/>
</dbReference>
<dbReference type="PATRIC" id="fig|401562.3.peg.2336"/>
<dbReference type="Proteomes" id="UP000078272">
    <property type="component" value="Unassembled WGS sequence"/>
</dbReference>
<sequence length="204" mass="22794">MPLQNRVTPFGEIVADPARGLFMGNRGILHDETRQLGRSRWKHSNWIICRLDYRGTKRPLMSPDAYTELFFLDEATALAARHRPCALCRQDAFRQFVAAWGKGHGGEPPSAKAMDAALHAARVTRDRQQVRTRAAPATLPDGVMIEQSGAPWLIWQGRRHLWRFEGYGDSAPLDEGEVTVLTPAPTLAALRHGYAPVLHPTLRA</sequence>
<protein>
    <submittedName>
        <fullName evidence="1">Uncharacterized protein</fullName>
    </submittedName>
</protein>
<name>A0A175R6N2_9HYPH</name>